<evidence type="ECO:0000313" key="3">
    <source>
        <dbReference type="Proteomes" id="UP001172101"/>
    </source>
</evidence>
<reference evidence="2" key="1">
    <citation type="submission" date="2023-06" db="EMBL/GenBank/DDBJ databases">
        <title>Genome-scale phylogeny and comparative genomics of the fungal order Sordariales.</title>
        <authorList>
            <consortium name="Lawrence Berkeley National Laboratory"/>
            <person name="Hensen N."/>
            <person name="Bonometti L."/>
            <person name="Westerberg I."/>
            <person name="Brannstrom I.O."/>
            <person name="Guillou S."/>
            <person name="Cros-Aarteil S."/>
            <person name="Calhoun S."/>
            <person name="Haridas S."/>
            <person name="Kuo A."/>
            <person name="Mondo S."/>
            <person name="Pangilinan J."/>
            <person name="Riley R."/>
            <person name="LaButti K."/>
            <person name="Andreopoulos B."/>
            <person name="Lipzen A."/>
            <person name="Chen C."/>
            <person name="Yanf M."/>
            <person name="Daum C."/>
            <person name="Ng V."/>
            <person name="Clum A."/>
            <person name="Steindorff A."/>
            <person name="Ohm R."/>
            <person name="Martin F."/>
            <person name="Silar P."/>
            <person name="Natvig D."/>
            <person name="Lalanne C."/>
            <person name="Gautier V."/>
            <person name="Ament-velasquez S.L."/>
            <person name="Kruys A."/>
            <person name="Hutchinson M.I."/>
            <person name="Powell A.J."/>
            <person name="Barry K."/>
            <person name="Miller A.N."/>
            <person name="Grigoriev I.V."/>
            <person name="Debuchy R."/>
            <person name="Gladieux P."/>
            <person name="Thoren M.H."/>
            <person name="Johannesson H."/>
        </authorList>
    </citation>
    <scope>NUCLEOTIDE SEQUENCE</scope>
    <source>
        <strain evidence="2">SMH2392-1A</strain>
    </source>
</reference>
<dbReference type="GeneID" id="85326431"/>
<keyword evidence="1" id="KW-0472">Membrane</keyword>
<keyword evidence="1" id="KW-1133">Transmembrane helix</keyword>
<keyword evidence="1" id="KW-0812">Transmembrane</keyword>
<feature type="transmembrane region" description="Helical" evidence="1">
    <location>
        <begin position="72"/>
        <end position="91"/>
    </location>
</feature>
<sequence>MDCWGDTATSSRLLDSTMTQSITTLDGPSFVSYKLEFYFFFCVLPIVPACGAHGRVACRVTRSNWNQTFRRVLSYVFDYIFGTLGAVSMRMKKRARRRIRTLVNLLTV</sequence>
<organism evidence="2 3">
    <name type="scientific">Lasiosphaeria miniovina</name>
    <dbReference type="NCBI Taxonomy" id="1954250"/>
    <lineage>
        <taxon>Eukaryota</taxon>
        <taxon>Fungi</taxon>
        <taxon>Dikarya</taxon>
        <taxon>Ascomycota</taxon>
        <taxon>Pezizomycotina</taxon>
        <taxon>Sordariomycetes</taxon>
        <taxon>Sordariomycetidae</taxon>
        <taxon>Sordariales</taxon>
        <taxon>Lasiosphaeriaceae</taxon>
        <taxon>Lasiosphaeria</taxon>
    </lineage>
</organism>
<evidence type="ECO:0000313" key="2">
    <source>
        <dbReference type="EMBL" id="KAK0704035.1"/>
    </source>
</evidence>
<protein>
    <submittedName>
        <fullName evidence="2">Uncharacterized protein</fullName>
    </submittedName>
</protein>
<dbReference type="EMBL" id="JAUIRO010000008">
    <property type="protein sequence ID" value="KAK0704035.1"/>
    <property type="molecule type" value="Genomic_DNA"/>
</dbReference>
<accession>A0AA39ZV14</accession>
<dbReference type="Proteomes" id="UP001172101">
    <property type="component" value="Unassembled WGS sequence"/>
</dbReference>
<name>A0AA39ZV14_9PEZI</name>
<gene>
    <name evidence="2" type="ORF">B0T26DRAFT_733718</name>
</gene>
<keyword evidence="3" id="KW-1185">Reference proteome</keyword>
<comment type="caution">
    <text evidence="2">The sequence shown here is derived from an EMBL/GenBank/DDBJ whole genome shotgun (WGS) entry which is preliminary data.</text>
</comment>
<dbReference type="AlphaFoldDB" id="A0AA39ZV14"/>
<proteinExistence type="predicted"/>
<dbReference type="RefSeq" id="XP_060290894.1">
    <property type="nucleotide sequence ID" value="XM_060443161.1"/>
</dbReference>
<evidence type="ECO:0000256" key="1">
    <source>
        <dbReference type="SAM" id="Phobius"/>
    </source>
</evidence>